<protein>
    <submittedName>
        <fullName evidence="6">LysR family transcriptional regulator</fullName>
    </submittedName>
</protein>
<keyword evidence="4" id="KW-0804">Transcription</keyword>
<gene>
    <name evidence="6" type="ORF">ACH50_14940</name>
</gene>
<evidence type="ECO:0000259" key="5">
    <source>
        <dbReference type="PROSITE" id="PS50931"/>
    </source>
</evidence>
<dbReference type="FunFam" id="1.10.10.10:FF:000001">
    <property type="entry name" value="LysR family transcriptional regulator"/>
    <property type="match status" value="1"/>
</dbReference>
<evidence type="ECO:0000256" key="1">
    <source>
        <dbReference type="ARBA" id="ARBA00009437"/>
    </source>
</evidence>
<dbReference type="GO" id="GO:0003700">
    <property type="term" value="F:DNA-binding transcription factor activity"/>
    <property type="evidence" value="ECO:0007669"/>
    <property type="project" value="InterPro"/>
</dbReference>
<evidence type="ECO:0000256" key="2">
    <source>
        <dbReference type="ARBA" id="ARBA00023015"/>
    </source>
</evidence>
<dbReference type="Proteomes" id="UP000037315">
    <property type="component" value="Unassembled WGS sequence"/>
</dbReference>
<dbReference type="InterPro" id="IPR000847">
    <property type="entry name" value="LysR_HTH_N"/>
</dbReference>
<comment type="similarity">
    <text evidence="1">Belongs to the LysR transcriptional regulatory family.</text>
</comment>
<keyword evidence="3" id="KW-0238">DNA-binding</keyword>
<name>A0A0J8Y9F3_9ENTR</name>
<keyword evidence="7" id="KW-1185">Reference proteome</keyword>
<dbReference type="PROSITE" id="PS50931">
    <property type="entry name" value="HTH_LYSR"/>
    <property type="match status" value="1"/>
</dbReference>
<dbReference type="GO" id="GO:0006351">
    <property type="term" value="P:DNA-templated transcription"/>
    <property type="evidence" value="ECO:0007669"/>
    <property type="project" value="TreeGrafter"/>
</dbReference>
<dbReference type="InterPro" id="IPR058163">
    <property type="entry name" value="LysR-type_TF_proteobact-type"/>
</dbReference>
<comment type="caution">
    <text evidence="6">The sequence shown here is derived from an EMBL/GenBank/DDBJ whole genome shotgun (WGS) entry which is preliminary data.</text>
</comment>
<proteinExistence type="inferred from homology"/>
<accession>A0A0J8Y9F3</accession>
<evidence type="ECO:0000313" key="7">
    <source>
        <dbReference type="Proteomes" id="UP000037315"/>
    </source>
</evidence>
<dbReference type="InterPro" id="IPR036390">
    <property type="entry name" value="WH_DNA-bd_sf"/>
</dbReference>
<dbReference type="Gene3D" id="3.40.190.290">
    <property type="match status" value="1"/>
</dbReference>
<dbReference type="PATRIC" id="fig|1656095.3.peg.896"/>
<dbReference type="PANTHER" id="PTHR30537:SF30">
    <property type="entry name" value="TRANSCRIPTIONAL REGULATOR-RELATED"/>
    <property type="match status" value="1"/>
</dbReference>
<evidence type="ECO:0000256" key="3">
    <source>
        <dbReference type="ARBA" id="ARBA00023125"/>
    </source>
</evidence>
<dbReference type="CDD" id="cd08422">
    <property type="entry name" value="PBP2_CrgA_like"/>
    <property type="match status" value="1"/>
</dbReference>
<dbReference type="SUPFAM" id="SSF46785">
    <property type="entry name" value="Winged helix' DNA-binding domain"/>
    <property type="match status" value="1"/>
</dbReference>
<dbReference type="GO" id="GO:0043565">
    <property type="term" value="F:sequence-specific DNA binding"/>
    <property type="evidence" value="ECO:0007669"/>
    <property type="project" value="TreeGrafter"/>
</dbReference>
<dbReference type="STRING" id="1121863.GCA_000621185_00073"/>
<dbReference type="PRINTS" id="PR00039">
    <property type="entry name" value="HTHLYSR"/>
</dbReference>
<evidence type="ECO:0000256" key="4">
    <source>
        <dbReference type="ARBA" id="ARBA00023163"/>
    </source>
</evidence>
<dbReference type="PANTHER" id="PTHR30537">
    <property type="entry name" value="HTH-TYPE TRANSCRIPTIONAL REGULATOR"/>
    <property type="match status" value="1"/>
</dbReference>
<dbReference type="SUPFAM" id="SSF53850">
    <property type="entry name" value="Periplasmic binding protein-like II"/>
    <property type="match status" value="1"/>
</dbReference>
<dbReference type="Pfam" id="PF03466">
    <property type="entry name" value="LysR_substrate"/>
    <property type="match status" value="1"/>
</dbReference>
<organism evidence="6 7">
    <name type="scientific">Franconibacter pulveris</name>
    <dbReference type="NCBI Taxonomy" id="435910"/>
    <lineage>
        <taxon>Bacteria</taxon>
        <taxon>Pseudomonadati</taxon>
        <taxon>Pseudomonadota</taxon>
        <taxon>Gammaproteobacteria</taxon>
        <taxon>Enterobacterales</taxon>
        <taxon>Enterobacteriaceae</taxon>
        <taxon>Franconibacter</taxon>
    </lineage>
</organism>
<feature type="domain" description="HTH lysR-type" evidence="5">
    <location>
        <begin position="13"/>
        <end position="70"/>
    </location>
</feature>
<dbReference type="Pfam" id="PF00126">
    <property type="entry name" value="HTH_1"/>
    <property type="match status" value="1"/>
</dbReference>
<dbReference type="AlphaFoldDB" id="A0A0J8Y9F3"/>
<evidence type="ECO:0000313" key="6">
    <source>
        <dbReference type="EMBL" id="KMV34049.1"/>
    </source>
</evidence>
<dbReference type="InterPro" id="IPR036388">
    <property type="entry name" value="WH-like_DNA-bd_sf"/>
</dbReference>
<sequence>MTRRENVPSERIDRLELMHTFVRIIESGSLSAAALQLGTTQATVSRRLKTLEDLLGARLLLRTTHAMKLTDDGERCYQHARGIIGNWAALEDELKNAEDDPVGILRVRAPHAFGQDQLIAPLTSFLNHHPKLAIEWTLNDKSPDFIGENIDCAIHVGPDIDPTCIAVPLAEVPRIVVATPELLNHHPDMTHPSQLASLPWVALSTFYRREVTLTHGQTREPVSFTISPRLSSDSLYAVRRTVLNGIGAGIVSAWVVLEDLAQGRLVHLLPEWQVSPLPMYLVYPYARYYPARLRKFLSLMREAMPELAGMRRIEGNKKAGQ</sequence>
<dbReference type="EMBL" id="LFEJ01000018">
    <property type="protein sequence ID" value="KMV34049.1"/>
    <property type="molecule type" value="Genomic_DNA"/>
</dbReference>
<keyword evidence="2" id="KW-0805">Transcription regulation</keyword>
<dbReference type="InterPro" id="IPR005119">
    <property type="entry name" value="LysR_subst-bd"/>
</dbReference>
<reference evidence="6 7" key="1">
    <citation type="submission" date="2015-06" db="EMBL/GenBank/DDBJ databases">
        <title>Genome sequencing of Cronobacter sp. strain DJ34 isolated from petroleum contaminated sludge of Duliajan Oil Fields, Assam, India.</title>
        <authorList>
            <person name="Pal S."/>
            <person name="Banerjee T.D."/>
            <person name="Roy A."/>
            <person name="Sar P."/>
            <person name="Kazy S.K."/>
        </authorList>
    </citation>
    <scope>NUCLEOTIDE SEQUENCE [LARGE SCALE GENOMIC DNA]</scope>
    <source>
        <strain evidence="6 7">DJ34</strain>
    </source>
</reference>
<dbReference type="Gene3D" id="1.10.10.10">
    <property type="entry name" value="Winged helix-like DNA-binding domain superfamily/Winged helix DNA-binding domain"/>
    <property type="match status" value="1"/>
</dbReference>